<proteinExistence type="predicted"/>
<dbReference type="Gene3D" id="2.60.120.260">
    <property type="entry name" value="Galactose-binding domain-like"/>
    <property type="match status" value="1"/>
</dbReference>
<dbReference type="InterPro" id="IPR045119">
    <property type="entry name" value="SUN1-5"/>
</dbReference>
<evidence type="ECO:0000313" key="3">
    <source>
        <dbReference type="Proteomes" id="UP000325577"/>
    </source>
</evidence>
<feature type="coiled-coil region" evidence="1">
    <location>
        <begin position="12"/>
        <end position="68"/>
    </location>
</feature>
<sequence>MKMMQVQVEVVDQKLENEVSDLRRKMSKKIEDKSDEFVNELKELDGRIEKLEKNLGDLRATNWLAKEDFDKFFDEFNKAKGLDHGDRDVNSDEIRAFAREIVEKEIGKHADDGLGRVDYALASGGAMVMKHSEPYSVRKGNSWFYMTNRNGVHSNAEKMLRPSFGEPVDIYGGLDVMSQVRS</sequence>
<name>A0A5J4ZK67_9ASTE</name>
<evidence type="ECO:0000256" key="1">
    <source>
        <dbReference type="SAM" id="Coils"/>
    </source>
</evidence>
<keyword evidence="3" id="KW-1185">Reference proteome</keyword>
<dbReference type="AlphaFoldDB" id="A0A5J4ZK67"/>
<dbReference type="EMBL" id="CM018050">
    <property type="protein sequence ID" value="KAA8517892.1"/>
    <property type="molecule type" value="Genomic_DNA"/>
</dbReference>
<dbReference type="Proteomes" id="UP000325577">
    <property type="component" value="Linkage Group LG7"/>
</dbReference>
<evidence type="ECO:0000313" key="2">
    <source>
        <dbReference type="EMBL" id="KAA8517892.1"/>
    </source>
</evidence>
<dbReference type="PANTHER" id="PTHR12911">
    <property type="entry name" value="SAD1/UNC-84-LIKE PROTEIN-RELATED"/>
    <property type="match status" value="1"/>
</dbReference>
<gene>
    <name evidence="2" type="ORF">F0562_015366</name>
</gene>
<reference evidence="2 3" key="1">
    <citation type="submission" date="2019-09" db="EMBL/GenBank/DDBJ databases">
        <title>A chromosome-level genome assembly of the Chinese tupelo Nyssa sinensis.</title>
        <authorList>
            <person name="Yang X."/>
            <person name="Kang M."/>
            <person name="Yang Y."/>
            <person name="Xiong H."/>
            <person name="Wang M."/>
            <person name="Zhang Z."/>
            <person name="Wang Z."/>
            <person name="Wu H."/>
            <person name="Ma T."/>
            <person name="Liu J."/>
            <person name="Xi Z."/>
        </authorList>
    </citation>
    <scope>NUCLEOTIDE SEQUENCE [LARGE SCALE GENOMIC DNA]</scope>
    <source>
        <strain evidence="2">J267</strain>
        <tissue evidence="2">Leaf</tissue>
    </source>
</reference>
<evidence type="ECO:0008006" key="4">
    <source>
        <dbReference type="Google" id="ProtNLM"/>
    </source>
</evidence>
<keyword evidence="1" id="KW-0175">Coiled coil</keyword>
<dbReference type="PANTHER" id="PTHR12911:SF8">
    <property type="entry name" value="KLAROID PROTEIN-RELATED"/>
    <property type="match status" value="1"/>
</dbReference>
<dbReference type="GO" id="GO:0005635">
    <property type="term" value="C:nuclear envelope"/>
    <property type="evidence" value="ECO:0007669"/>
    <property type="project" value="TreeGrafter"/>
</dbReference>
<protein>
    <recommendedName>
        <fullName evidence="4">SUN domain-containing protein</fullName>
    </recommendedName>
</protein>
<dbReference type="GO" id="GO:0043495">
    <property type="term" value="F:protein-membrane adaptor activity"/>
    <property type="evidence" value="ECO:0007669"/>
    <property type="project" value="TreeGrafter"/>
</dbReference>
<dbReference type="OrthoDB" id="342281at2759"/>
<accession>A0A5J4ZK67</accession>
<organism evidence="2 3">
    <name type="scientific">Nyssa sinensis</name>
    <dbReference type="NCBI Taxonomy" id="561372"/>
    <lineage>
        <taxon>Eukaryota</taxon>
        <taxon>Viridiplantae</taxon>
        <taxon>Streptophyta</taxon>
        <taxon>Embryophyta</taxon>
        <taxon>Tracheophyta</taxon>
        <taxon>Spermatophyta</taxon>
        <taxon>Magnoliopsida</taxon>
        <taxon>eudicotyledons</taxon>
        <taxon>Gunneridae</taxon>
        <taxon>Pentapetalae</taxon>
        <taxon>asterids</taxon>
        <taxon>Cornales</taxon>
        <taxon>Nyssaceae</taxon>
        <taxon>Nyssa</taxon>
    </lineage>
</organism>